<keyword evidence="5 7" id="KW-1133">Transmembrane helix</keyword>
<sequence length="448" mass="49600">MNKYESKQFYSDILVLLLPIVFQNLINVGVTMTDVVMLGNVNETSLAACSLAGQIQFIMMLVFSGLTAGASVLTAQYWGKKDTRTIEKVMAITMRFSLCIGLFFALLAIFTPEMLIRIYSPENIIIREGSQYLRIVGLSYLFMSVTNIYLYIMRSVEQVLVATIIYSISLLFNIGADWILIFGLFGLSPMGIRGAAMGTLLSRLLELILVFIYARFFNHVIHFRLSDMILSSPLLLKDFLKYSTPTVLNEIVCGVGLSANAAILGHLGSAAVAANSVAQMCRQLATIVAFGIANVAGVMIGKKIGASEYRLTREYARKFIKLSLLTGGAAAFILVLIRPVIVHSMKLSSLAGHYLSFMFFVVAYFSIAKSFNTTMVSTFRAGGDTKTGLVMDITMMWGGSILLGFLAAFVFRLDVRIVYVFLLSDEILKVPISVWRYRSGKWLNNVTR</sequence>
<feature type="transmembrane region" description="Helical" evidence="7">
    <location>
        <begin position="132"/>
        <end position="152"/>
    </location>
</feature>
<feature type="transmembrane region" description="Helical" evidence="7">
    <location>
        <begin position="53"/>
        <end position="75"/>
    </location>
</feature>
<dbReference type="Proteomes" id="UP001299546">
    <property type="component" value="Unassembled WGS sequence"/>
</dbReference>
<evidence type="ECO:0000256" key="7">
    <source>
        <dbReference type="SAM" id="Phobius"/>
    </source>
</evidence>
<dbReference type="EMBL" id="JAJCIS010000016">
    <property type="protein sequence ID" value="MCB7388892.1"/>
    <property type="molecule type" value="Genomic_DNA"/>
</dbReference>
<dbReference type="InterPro" id="IPR048279">
    <property type="entry name" value="MdtK-like"/>
</dbReference>
<dbReference type="InterPro" id="IPR047135">
    <property type="entry name" value="YsiQ"/>
</dbReference>
<comment type="caution">
    <text evidence="8">The sequence shown here is derived from an EMBL/GenBank/DDBJ whole genome shotgun (WGS) entry which is preliminary data.</text>
</comment>
<dbReference type="RefSeq" id="WP_066733391.1">
    <property type="nucleotide sequence ID" value="NZ_JAJCIQ010000016.1"/>
</dbReference>
<keyword evidence="3" id="KW-1003">Cell membrane</keyword>
<feature type="transmembrane region" description="Helical" evidence="7">
    <location>
        <begin position="389"/>
        <end position="411"/>
    </location>
</feature>
<keyword evidence="9" id="KW-1185">Reference proteome</keyword>
<feature type="transmembrane region" description="Helical" evidence="7">
    <location>
        <begin position="246"/>
        <end position="264"/>
    </location>
</feature>
<keyword evidence="4 7" id="KW-0812">Transmembrane</keyword>
<reference evidence="8 9" key="1">
    <citation type="submission" date="2021-10" db="EMBL/GenBank/DDBJ databases">
        <title>Collection of gut derived symbiotic bacterial strains cultured from healthy donors.</title>
        <authorList>
            <person name="Lin H."/>
            <person name="Littmann E."/>
            <person name="Kohout C."/>
            <person name="Pamer E.G."/>
        </authorList>
    </citation>
    <scope>NUCLEOTIDE SEQUENCE [LARGE SCALE GENOMIC DNA]</scope>
    <source>
        <strain evidence="8 9">DFI.1.165</strain>
    </source>
</reference>
<evidence type="ECO:0000256" key="1">
    <source>
        <dbReference type="ARBA" id="ARBA00004651"/>
    </source>
</evidence>
<proteinExistence type="predicted"/>
<feature type="transmembrane region" description="Helical" evidence="7">
    <location>
        <begin position="12"/>
        <end position="33"/>
    </location>
</feature>
<protein>
    <submittedName>
        <fullName evidence="8">MATE family efflux transporter</fullName>
    </submittedName>
</protein>
<organism evidence="8 9">
    <name type="scientific">Bariatricus massiliensis</name>
    <dbReference type="NCBI Taxonomy" id="1745713"/>
    <lineage>
        <taxon>Bacteria</taxon>
        <taxon>Bacillati</taxon>
        <taxon>Bacillota</taxon>
        <taxon>Clostridia</taxon>
        <taxon>Lachnospirales</taxon>
        <taxon>Lachnospiraceae</taxon>
        <taxon>Bariatricus</taxon>
    </lineage>
</organism>
<evidence type="ECO:0000256" key="4">
    <source>
        <dbReference type="ARBA" id="ARBA00022692"/>
    </source>
</evidence>
<evidence type="ECO:0000256" key="6">
    <source>
        <dbReference type="ARBA" id="ARBA00023136"/>
    </source>
</evidence>
<feature type="transmembrane region" description="Helical" evidence="7">
    <location>
        <begin position="284"/>
        <end position="301"/>
    </location>
</feature>
<feature type="transmembrane region" description="Helical" evidence="7">
    <location>
        <begin position="96"/>
        <end position="120"/>
    </location>
</feature>
<feature type="transmembrane region" description="Helical" evidence="7">
    <location>
        <begin position="347"/>
        <end position="368"/>
    </location>
</feature>
<feature type="transmembrane region" description="Helical" evidence="7">
    <location>
        <begin position="159"/>
        <end position="187"/>
    </location>
</feature>
<gene>
    <name evidence="8" type="ORF">LIZ65_16510</name>
</gene>
<feature type="transmembrane region" description="Helical" evidence="7">
    <location>
        <begin position="322"/>
        <end position="341"/>
    </location>
</feature>
<keyword evidence="2" id="KW-0813">Transport</keyword>
<evidence type="ECO:0000313" key="8">
    <source>
        <dbReference type="EMBL" id="MCB7388892.1"/>
    </source>
</evidence>
<dbReference type="PANTHER" id="PTHR42925:SF2">
    <property type="entry name" value="NA+ DRIVEN MULTIDRUG EFFLUX PUMP"/>
    <property type="match status" value="1"/>
</dbReference>
<dbReference type="PIRSF" id="PIRSF006603">
    <property type="entry name" value="DinF"/>
    <property type="match status" value="1"/>
</dbReference>
<evidence type="ECO:0000256" key="2">
    <source>
        <dbReference type="ARBA" id="ARBA00022448"/>
    </source>
</evidence>
<evidence type="ECO:0000256" key="3">
    <source>
        <dbReference type="ARBA" id="ARBA00022475"/>
    </source>
</evidence>
<keyword evidence="6 7" id="KW-0472">Membrane</keyword>
<evidence type="ECO:0000313" key="9">
    <source>
        <dbReference type="Proteomes" id="UP001299546"/>
    </source>
</evidence>
<comment type="subcellular location">
    <subcellularLocation>
        <location evidence="1">Cell membrane</location>
        <topology evidence="1">Multi-pass membrane protein</topology>
    </subcellularLocation>
</comment>
<name>A0ABS8DLI8_9FIRM</name>
<dbReference type="NCBIfam" id="TIGR00797">
    <property type="entry name" value="matE"/>
    <property type="match status" value="1"/>
</dbReference>
<dbReference type="InterPro" id="IPR002528">
    <property type="entry name" value="MATE_fam"/>
</dbReference>
<dbReference type="Pfam" id="PF01554">
    <property type="entry name" value="MatE"/>
    <property type="match status" value="2"/>
</dbReference>
<dbReference type="PANTHER" id="PTHR42925">
    <property type="entry name" value="MULTIDRUG AND TOXIN EFFLUX PROTEIN MATE FAMILY"/>
    <property type="match status" value="1"/>
</dbReference>
<accession>A0ABS8DLI8</accession>
<evidence type="ECO:0000256" key="5">
    <source>
        <dbReference type="ARBA" id="ARBA00022989"/>
    </source>
</evidence>